<evidence type="ECO:0000256" key="5">
    <source>
        <dbReference type="ARBA" id="ARBA00060595"/>
    </source>
</evidence>
<evidence type="ECO:0000256" key="9">
    <source>
        <dbReference type="ARBA" id="ARBA00070061"/>
    </source>
</evidence>
<feature type="active site" evidence="12">
    <location>
        <position position="122"/>
    </location>
</feature>
<dbReference type="PANTHER" id="PTHR10088">
    <property type="entry name" value="GLUCOKINASE REGULATORY PROTEIN"/>
    <property type="match status" value="1"/>
</dbReference>
<keyword evidence="3 12" id="KW-0119">Carbohydrate metabolism</keyword>
<accession>A0A2A9EN42</accession>
<dbReference type="FunFam" id="1.10.8.1080:FF:000001">
    <property type="entry name" value="N-acetylmuramic acid 6-phosphate etherase"/>
    <property type="match status" value="1"/>
</dbReference>
<proteinExistence type="inferred from homology"/>
<dbReference type="Gene3D" id="1.10.8.1080">
    <property type="match status" value="1"/>
</dbReference>
<dbReference type="PROSITE" id="PS01272">
    <property type="entry name" value="GCKR"/>
    <property type="match status" value="1"/>
</dbReference>
<dbReference type="InterPro" id="IPR005486">
    <property type="entry name" value="Glucokinase_regulatory_CS"/>
</dbReference>
<dbReference type="Gene3D" id="3.40.50.10490">
    <property type="entry name" value="Glucose-6-phosphate isomerase like protein, domain 1"/>
    <property type="match status" value="1"/>
</dbReference>
<comment type="pathway">
    <text evidence="5">Amino-sugar metabolism; 1,6-anhydro-N-acetylmuramate degradation.</text>
</comment>
<dbReference type="GO" id="GO:0016803">
    <property type="term" value="F:ether hydrolase activity"/>
    <property type="evidence" value="ECO:0007669"/>
    <property type="project" value="TreeGrafter"/>
</dbReference>
<dbReference type="GO" id="GO:0046348">
    <property type="term" value="P:amino sugar catabolic process"/>
    <property type="evidence" value="ECO:0007669"/>
    <property type="project" value="InterPro"/>
</dbReference>
<evidence type="ECO:0000256" key="7">
    <source>
        <dbReference type="ARBA" id="ARBA00061234"/>
    </source>
</evidence>
<dbReference type="Pfam" id="PF22645">
    <property type="entry name" value="GKRP_SIS_N"/>
    <property type="match status" value="1"/>
</dbReference>
<feature type="active site" description="Proton donor" evidence="12">
    <location>
        <position position="91"/>
    </location>
</feature>
<dbReference type="NCBIfam" id="TIGR00274">
    <property type="entry name" value="N-acetylmuramic acid 6-phosphate etherase"/>
    <property type="match status" value="1"/>
</dbReference>
<gene>
    <name evidence="12" type="primary">murQ</name>
    <name evidence="14" type="ORF">ATJ97_2150</name>
</gene>
<evidence type="ECO:0000256" key="3">
    <source>
        <dbReference type="ARBA" id="ARBA00023277"/>
    </source>
</evidence>
<evidence type="ECO:0000256" key="8">
    <source>
        <dbReference type="ARBA" id="ARBA00067056"/>
    </source>
</evidence>
<evidence type="ECO:0000256" key="4">
    <source>
        <dbReference type="ARBA" id="ARBA00051747"/>
    </source>
</evidence>
<dbReference type="InterPro" id="IPR001347">
    <property type="entry name" value="SIS_dom"/>
</dbReference>
<dbReference type="GO" id="GO:0097173">
    <property type="term" value="P:N-acetylmuramic acid catabolic process"/>
    <property type="evidence" value="ECO:0007669"/>
    <property type="project" value="UniProtKB-UniPathway"/>
</dbReference>
<keyword evidence="2 12" id="KW-0456">Lyase</keyword>
<dbReference type="InterPro" id="IPR005488">
    <property type="entry name" value="Etherase_MurQ"/>
</dbReference>
<comment type="caution">
    <text evidence="14">The sequence shown here is derived from an EMBL/GenBank/DDBJ whole genome shotgun (WGS) entry which is preliminary data.</text>
</comment>
<evidence type="ECO:0000256" key="12">
    <source>
        <dbReference type="HAMAP-Rule" id="MF_00068"/>
    </source>
</evidence>
<evidence type="ECO:0000256" key="2">
    <source>
        <dbReference type="ARBA" id="ARBA00023239"/>
    </source>
</evidence>
<dbReference type="RefSeq" id="WP_245862377.1">
    <property type="nucleotide sequence ID" value="NZ_PDJI01000004.1"/>
</dbReference>
<comment type="similarity">
    <text evidence="7 12">Belongs to the GCKR-like family. MurNAc-6-P etherase subfamily.</text>
</comment>
<dbReference type="PROSITE" id="PS51464">
    <property type="entry name" value="SIS"/>
    <property type="match status" value="1"/>
</dbReference>
<dbReference type="Proteomes" id="UP000222106">
    <property type="component" value="Unassembled WGS sequence"/>
</dbReference>
<evidence type="ECO:0000259" key="13">
    <source>
        <dbReference type="PROSITE" id="PS51464"/>
    </source>
</evidence>
<comment type="pathway">
    <text evidence="12">Amino-sugar metabolism; N-acetylmuramate degradation.</text>
</comment>
<comment type="miscellaneous">
    <text evidence="12">A lyase-type mechanism (elimination/hydration) is suggested for the cleavage of the lactyl ether bond of MurNAc 6-phosphate, with the formation of an alpha,beta-unsaturated aldehyde intermediate with (E)-stereochemistry, followed by the syn addition of water to give product.</text>
</comment>
<dbReference type="HAMAP" id="MF_00068">
    <property type="entry name" value="MurQ"/>
    <property type="match status" value="1"/>
</dbReference>
<evidence type="ECO:0000256" key="11">
    <source>
        <dbReference type="ARBA" id="ARBA00084049"/>
    </source>
</evidence>
<dbReference type="InterPro" id="IPR040190">
    <property type="entry name" value="MURQ/GCKR"/>
</dbReference>
<name>A0A2A9EN42_9MICO</name>
<comment type="pathway">
    <text evidence="6">Cell wall biogenesis.</text>
</comment>
<protein>
    <recommendedName>
        <fullName evidence="9 12">N-acetylmuramic acid 6-phosphate etherase</fullName>
        <shortName evidence="12">MurNAc-6-P etherase</shortName>
        <ecNumber evidence="8 12">4.2.1.126</ecNumber>
    </recommendedName>
    <alternativeName>
        <fullName evidence="11 12">N-acetylmuramic acid 6-phosphate hydrolase</fullName>
    </alternativeName>
    <alternativeName>
        <fullName evidence="10 12">N-acetylmuramic acid 6-phosphate lyase</fullName>
    </alternativeName>
</protein>
<dbReference type="GO" id="GO:0097367">
    <property type="term" value="F:carbohydrate derivative binding"/>
    <property type="evidence" value="ECO:0007669"/>
    <property type="project" value="InterPro"/>
</dbReference>
<dbReference type="CDD" id="cd05007">
    <property type="entry name" value="SIS_Etherase"/>
    <property type="match status" value="1"/>
</dbReference>
<dbReference type="NCBIfam" id="NF009222">
    <property type="entry name" value="PRK12570.1"/>
    <property type="match status" value="1"/>
</dbReference>
<dbReference type="UniPathway" id="UPA00342"/>
<evidence type="ECO:0000313" key="15">
    <source>
        <dbReference type="Proteomes" id="UP000222106"/>
    </source>
</evidence>
<comment type="catalytic activity">
    <reaction evidence="4 12">
        <text>N-acetyl-D-muramate 6-phosphate + H2O = N-acetyl-D-glucosamine 6-phosphate + (R)-lactate</text>
        <dbReference type="Rhea" id="RHEA:26410"/>
        <dbReference type="ChEBI" id="CHEBI:15377"/>
        <dbReference type="ChEBI" id="CHEBI:16004"/>
        <dbReference type="ChEBI" id="CHEBI:57513"/>
        <dbReference type="ChEBI" id="CHEBI:58722"/>
        <dbReference type="EC" id="4.2.1.126"/>
    </reaction>
</comment>
<sequence>MDSPTFQPDALNGFTTEMVDPTYRDLDLMTTDEMVRAMNEAEAEVPRAVAAASRALSAAVDAVAAQLAAGGRLLYVGAGTPGRLGVLDASECPPTFSTEPWMVQGVIAGGPSALTAAIEGAEDDEDAGRRDLDELGVNAKDAVVGISASGRTPYVLGAMRAARAVGAVTVGVSSNEGSRLSAAAEFPIEVVVGPEIISGSTRLKAGSAQKQVLNMLSTLSMVKLGKTYGNLMVDVSASNHKLEVRAQNLVREITGVDVETARAALAAADQEVKTAIVCITRDVDAPTARGLLARANGFLRRALSA</sequence>
<dbReference type="GO" id="GO:0009254">
    <property type="term" value="P:peptidoglycan turnover"/>
    <property type="evidence" value="ECO:0007669"/>
    <property type="project" value="TreeGrafter"/>
</dbReference>
<dbReference type="GO" id="GO:0016835">
    <property type="term" value="F:carbon-oxygen lyase activity"/>
    <property type="evidence" value="ECO:0007669"/>
    <property type="project" value="UniProtKB-UniRule"/>
</dbReference>
<dbReference type="SUPFAM" id="SSF53697">
    <property type="entry name" value="SIS domain"/>
    <property type="match status" value="1"/>
</dbReference>
<comment type="subunit">
    <text evidence="1 12">Homodimer.</text>
</comment>
<dbReference type="PANTHER" id="PTHR10088:SF4">
    <property type="entry name" value="GLUCOKINASE REGULATORY PROTEIN"/>
    <property type="match status" value="1"/>
</dbReference>
<dbReference type="FunFam" id="3.40.50.10490:FF:000014">
    <property type="entry name" value="N-acetylmuramic acid 6-phosphate etherase"/>
    <property type="match status" value="1"/>
</dbReference>
<dbReference type="EC" id="4.2.1.126" evidence="8 12"/>
<evidence type="ECO:0000313" key="14">
    <source>
        <dbReference type="EMBL" id="PFG39639.1"/>
    </source>
</evidence>
<dbReference type="NCBIfam" id="NF003915">
    <property type="entry name" value="PRK05441.1"/>
    <property type="match status" value="1"/>
</dbReference>
<keyword evidence="15" id="KW-1185">Reference proteome</keyword>
<reference evidence="14 15" key="1">
    <citation type="submission" date="2017-10" db="EMBL/GenBank/DDBJ databases">
        <title>Sequencing the genomes of 1000 actinobacteria strains.</title>
        <authorList>
            <person name="Klenk H.-P."/>
        </authorList>
    </citation>
    <scope>NUCLEOTIDE SEQUENCE [LARGE SCALE GENOMIC DNA]</scope>
    <source>
        <strain evidence="14 15">DSM 21838</strain>
    </source>
</reference>
<evidence type="ECO:0000256" key="10">
    <source>
        <dbReference type="ARBA" id="ARBA00077905"/>
    </source>
</evidence>
<feature type="domain" description="SIS" evidence="13">
    <location>
        <begin position="63"/>
        <end position="226"/>
    </location>
</feature>
<organism evidence="14 15">
    <name type="scientific">Georgenia soli</name>
    <dbReference type="NCBI Taxonomy" id="638953"/>
    <lineage>
        <taxon>Bacteria</taxon>
        <taxon>Bacillati</taxon>
        <taxon>Actinomycetota</taxon>
        <taxon>Actinomycetes</taxon>
        <taxon>Micrococcales</taxon>
        <taxon>Bogoriellaceae</taxon>
        <taxon>Georgenia</taxon>
    </lineage>
</organism>
<dbReference type="InterPro" id="IPR046348">
    <property type="entry name" value="SIS_dom_sf"/>
</dbReference>
<evidence type="ECO:0000256" key="1">
    <source>
        <dbReference type="ARBA" id="ARBA00011738"/>
    </source>
</evidence>
<dbReference type="AlphaFoldDB" id="A0A2A9EN42"/>
<dbReference type="EMBL" id="PDJI01000004">
    <property type="protein sequence ID" value="PFG39639.1"/>
    <property type="molecule type" value="Genomic_DNA"/>
</dbReference>
<comment type="function">
    <text evidence="12">Specifically catalyzes the cleavage of the D-lactyl ether substituent of MurNAc 6-phosphate, producing GlcNAc 6-phosphate and D-lactate.</text>
</comment>
<evidence type="ECO:0000256" key="6">
    <source>
        <dbReference type="ARBA" id="ARBA00060672"/>
    </source>
</evidence>